<dbReference type="OrthoDB" id="9766131at2"/>
<comment type="subunit">
    <text evidence="5 12">Tetramer of two alpha and two beta chains.</text>
</comment>
<comment type="catalytic activity">
    <reaction evidence="11 12">
        <text>(1S,2R)-1-C-(indol-3-yl)glycerol 3-phosphate + L-serine = D-glyceraldehyde 3-phosphate + L-tryptophan + H2O</text>
        <dbReference type="Rhea" id="RHEA:10532"/>
        <dbReference type="ChEBI" id="CHEBI:15377"/>
        <dbReference type="ChEBI" id="CHEBI:33384"/>
        <dbReference type="ChEBI" id="CHEBI:57912"/>
        <dbReference type="ChEBI" id="CHEBI:58866"/>
        <dbReference type="ChEBI" id="CHEBI:59776"/>
        <dbReference type="EC" id="4.2.1.20"/>
    </reaction>
</comment>
<feature type="modified residue" description="N6-(pyridoxal phosphate)lysine" evidence="12">
    <location>
        <position position="106"/>
    </location>
</feature>
<evidence type="ECO:0000256" key="7">
    <source>
        <dbReference type="ARBA" id="ARBA00022822"/>
    </source>
</evidence>
<keyword evidence="8 12" id="KW-0663">Pyridoxal phosphate</keyword>
<evidence type="ECO:0000256" key="4">
    <source>
        <dbReference type="ARBA" id="ARBA00009982"/>
    </source>
</evidence>
<gene>
    <name evidence="12" type="primary">trpB</name>
    <name evidence="14" type="ORF">EDD28_2849</name>
</gene>
<dbReference type="GO" id="GO:0004834">
    <property type="term" value="F:tryptophan synthase activity"/>
    <property type="evidence" value="ECO:0007669"/>
    <property type="project" value="UniProtKB-UniRule"/>
</dbReference>
<dbReference type="PANTHER" id="PTHR48077:SF3">
    <property type="entry name" value="TRYPTOPHAN SYNTHASE"/>
    <property type="match status" value="1"/>
</dbReference>
<dbReference type="AlphaFoldDB" id="A0A3N2D0Z2"/>
<evidence type="ECO:0000256" key="1">
    <source>
        <dbReference type="ARBA" id="ARBA00001933"/>
    </source>
</evidence>
<sequence>MTNPPADSTVRSLAEAEGPYFGAFGGRWVPEALVAALDELADAYAKAQTDPEYVAELARLNREYTGRPSPLTEVPRFAAEVSSRGNGGPVRVFLKREDLNHTGSHKINNVLGQALLVKRMGKTRVIAETGAGQHGVATATACALLGLDCVVYMGEEDTRRQALNVARMKLLGAEVVPVTIGARTLKDAINEALRDWVANVDTTHYLLGTVTGPHPFPTMVKEFHRVIGDEARAQLHERTGRLPDLVAACVGGGSNAMGIFNAFLDDPGVALLGLEAGGDGVETGRHAARFSGGGPGVLHGARSYLLQDDDGQTRPTHSISAGLDYPSVGPEHAWLHDTGRASYEPVTDTEAMDAFRVLCRTEGIIPALESAHALAGALRHGGRIERSDGQVPIVVVNLSGRGDKDVATAGRWFDLLTQDEASSQEGRA</sequence>
<comment type="function">
    <text evidence="2 12">The beta subunit is responsible for the synthesis of L-tryptophan from indole and L-serine.</text>
</comment>
<reference evidence="14 15" key="1">
    <citation type="submission" date="2018-11" db="EMBL/GenBank/DDBJ databases">
        <title>Sequencing the genomes of 1000 actinobacteria strains.</title>
        <authorList>
            <person name="Klenk H.-P."/>
        </authorList>
    </citation>
    <scope>NUCLEOTIDE SEQUENCE [LARGE SCALE GENOMIC DNA]</scope>
    <source>
        <strain evidence="14 15">DSM 13521</strain>
    </source>
</reference>
<comment type="cofactor">
    <cofactor evidence="1 12">
        <name>pyridoxal 5'-phosphate</name>
        <dbReference type="ChEBI" id="CHEBI:597326"/>
    </cofactor>
</comment>
<comment type="pathway">
    <text evidence="3 12">Amino-acid biosynthesis; L-tryptophan biosynthesis; L-tryptophan from chorismate: step 5/5.</text>
</comment>
<dbReference type="PANTHER" id="PTHR48077">
    <property type="entry name" value="TRYPTOPHAN SYNTHASE-RELATED"/>
    <property type="match status" value="1"/>
</dbReference>
<dbReference type="InterPro" id="IPR001926">
    <property type="entry name" value="TrpB-like_PALP"/>
</dbReference>
<dbReference type="FunFam" id="3.40.50.1100:FF:000001">
    <property type="entry name" value="Tryptophan synthase beta chain"/>
    <property type="match status" value="1"/>
</dbReference>
<dbReference type="Proteomes" id="UP000275356">
    <property type="component" value="Unassembled WGS sequence"/>
</dbReference>
<keyword evidence="15" id="KW-1185">Reference proteome</keyword>
<protein>
    <recommendedName>
        <fullName evidence="12">Tryptophan synthase beta chain</fullName>
        <ecNumber evidence="12">4.2.1.20</ecNumber>
    </recommendedName>
</protein>
<dbReference type="CDD" id="cd06446">
    <property type="entry name" value="Trp-synth_B"/>
    <property type="match status" value="1"/>
</dbReference>
<proteinExistence type="inferred from homology"/>
<evidence type="ECO:0000259" key="13">
    <source>
        <dbReference type="Pfam" id="PF00291"/>
    </source>
</evidence>
<keyword evidence="6 12" id="KW-0028">Amino-acid biosynthesis</keyword>
<evidence type="ECO:0000256" key="6">
    <source>
        <dbReference type="ARBA" id="ARBA00022605"/>
    </source>
</evidence>
<evidence type="ECO:0000256" key="2">
    <source>
        <dbReference type="ARBA" id="ARBA00002786"/>
    </source>
</evidence>
<keyword evidence="10 12" id="KW-0456">Lyase</keyword>
<evidence type="ECO:0000256" key="9">
    <source>
        <dbReference type="ARBA" id="ARBA00023141"/>
    </source>
</evidence>
<dbReference type="NCBIfam" id="TIGR00263">
    <property type="entry name" value="trpB"/>
    <property type="match status" value="1"/>
</dbReference>
<evidence type="ECO:0000313" key="14">
    <source>
        <dbReference type="EMBL" id="ROR93436.1"/>
    </source>
</evidence>
<dbReference type="EC" id="4.2.1.20" evidence="12"/>
<dbReference type="PROSITE" id="PS00168">
    <property type="entry name" value="TRP_SYNTHASE_BETA"/>
    <property type="match status" value="1"/>
</dbReference>
<dbReference type="HAMAP" id="MF_00133">
    <property type="entry name" value="Trp_synth_beta"/>
    <property type="match status" value="1"/>
</dbReference>
<dbReference type="InterPro" id="IPR006654">
    <property type="entry name" value="Trp_synth_beta"/>
</dbReference>
<evidence type="ECO:0000256" key="11">
    <source>
        <dbReference type="ARBA" id="ARBA00049047"/>
    </source>
</evidence>
<dbReference type="InterPro" id="IPR006653">
    <property type="entry name" value="Trp_synth_b_CS"/>
</dbReference>
<evidence type="ECO:0000256" key="3">
    <source>
        <dbReference type="ARBA" id="ARBA00004733"/>
    </source>
</evidence>
<keyword evidence="7 12" id="KW-0822">Tryptophan biosynthesis</keyword>
<comment type="similarity">
    <text evidence="4 12">Belongs to the TrpB family.</text>
</comment>
<name>A0A3N2D0Z2_9MICO</name>
<accession>A0A3N2D0Z2</accession>
<dbReference type="RefSeq" id="WP_123740401.1">
    <property type="nucleotide sequence ID" value="NZ_CALFQU010000002.1"/>
</dbReference>
<organism evidence="14 15">
    <name type="scientific">Salana multivorans</name>
    <dbReference type="NCBI Taxonomy" id="120377"/>
    <lineage>
        <taxon>Bacteria</taxon>
        <taxon>Bacillati</taxon>
        <taxon>Actinomycetota</taxon>
        <taxon>Actinomycetes</taxon>
        <taxon>Micrococcales</taxon>
        <taxon>Beutenbergiaceae</taxon>
        <taxon>Salana</taxon>
    </lineage>
</organism>
<dbReference type="PIRSF" id="PIRSF001413">
    <property type="entry name" value="Trp_syn_beta"/>
    <property type="match status" value="1"/>
</dbReference>
<evidence type="ECO:0000256" key="8">
    <source>
        <dbReference type="ARBA" id="ARBA00022898"/>
    </source>
</evidence>
<dbReference type="EMBL" id="RKHQ01000002">
    <property type="protein sequence ID" value="ROR93436.1"/>
    <property type="molecule type" value="Genomic_DNA"/>
</dbReference>
<evidence type="ECO:0000256" key="10">
    <source>
        <dbReference type="ARBA" id="ARBA00023239"/>
    </source>
</evidence>
<dbReference type="Pfam" id="PF00291">
    <property type="entry name" value="PALP"/>
    <property type="match status" value="1"/>
</dbReference>
<dbReference type="FunFam" id="3.40.50.1100:FF:000004">
    <property type="entry name" value="Tryptophan synthase beta chain"/>
    <property type="match status" value="1"/>
</dbReference>
<comment type="caution">
    <text evidence="14">The sequence shown here is derived from an EMBL/GenBank/DDBJ whole genome shotgun (WGS) entry which is preliminary data.</text>
</comment>
<feature type="domain" description="Tryptophan synthase beta chain-like PALP" evidence="13">
    <location>
        <begin position="66"/>
        <end position="388"/>
    </location>
</feature>
<dbReference type="Gene3D" id="3.40.50.1100">
    <property type="match status" value="2"/>
</dbReference>
<evidence type="ECO:0000256" key="12">
    <source>
        <dbReference type="HAMAP-Rule" id="MF_00133"/>
    </source>
</evidence>
<dbReference type="UniPathway" id="UPA00035">
    <property type="reaction ID" value="UER00044"/>
</dbReference>
<evidence type="ECO:0000256" key="5">
    <source>
        <dbReference type="ARBA" id="ARBA00011270"/>
    </source>
</evidence>
<keyword evidence="9 12" id="KW-0057">Aromatic amino acid biosynthesis</keyword>
<evidence type="ECO:0000313" key="15">
    <source>
        <dbReference type="Proteomes" id="UP000275356"/>
    </source>
</evidence>
<dbReference type="InterPro" id="IPR023026">
    <property type="entry name" value="Trp_synth_beta/beta-like"/>
</dbReference>
<dbReference type="InterPro" id="IPR036052">
    <property type="entry name" value="TrpB-like_PALP_sf"/>
</dbReference>
<dbReference type="GO" id="GO:0005737">
    <property type="term" value="C:cytoplasm"/>
    <property type="evidence" value="ECO:0007669"/>
    <property type="project" value="TreeGrafter"/>
</dbReference>
<dbReference type="SUPFAM" id="SSF53686">
    <property type="entry name" value="Tryptophan synthase beta subunit-like PLP-dependent enzymes"/>
    <property type="match status" value="1"/>
</dbReference>